<dbReference type="InterPro" id="IPR033304">
    <property type="entry name" value="DLEC1"/>
</dbReference>
<keyword evidence="10" id="KW-1185">Reference proteome</keyword>
<dbReference type="PANTHER" id="PTHR46348">
    <property type="entry name" value="DELETED IN LUNG AND ESOPHAGEAL CANCER PROTEIN 1"/>
    <property type="match status" value="1"/>
</dbReference>
<evidence type="ECO:0000256" key="3">
    <source>
        <dbReference type="ARBA" id="ARBA00022490"/>
    </source>
</evidence>
<dbReference type="Pfam" id="PF23316">
    <property type="entry name" value="Ig_DLEC1_6th"/>
    <property type="match status" value="1"/>
</dbReference>
<keyword evidence="3" id="KW-0963">Cytoplasm</keyword>
<evidence type="ECO:0000259" key="9">
    <source>
        <dbReference type="Pfam" id="PF23277"/>
    </source>
</evidence>
<evidence type="ECO:0000256" key="4">
    <source>
        <dbReference type="ARBA" id="ARBA00023069"/>
    </source>
</evidence>
<proteinExistence type="predicted"/>
<dbReference type="InterPro" id="IPR013783">
    <property type="entry name" value="Ig-like_fold"/>
</dbReference>
<dbReference type="GeneID" id="101859872"/>
<protein>
    <submittedName>
        <fullName evidence="11">Deleted in lung and esophageal cancer protein 1</fullName>
    </submittedName>
</protein>
<dbReference type="PANTHER" id="PTHR46348:SF1">
    <property type="entry name" value="DELETED IN LUNG AND ESOPHAGEAL CANCER PROTEIN 1"/>
    <property type="match status" value="1"/>
</dbReference>
<feature type="region of interest" description="Disordered" evidence="7">
    <location>
        <begin position="678"/>
        <end position="705"/>
    </location>
</feature>
<dbReference type="Gene3D" id="2.60.40.10">
    <property type="entry name" value="Immunoglobulins"/>
    <property type="match status" value="8"/>
</dbReference>
<sequence>METIMTSVKAQATPRGQEPPMYLQRPSTGRSQDVRHILARTFRDLYTRDAVRPDTVKNLQVSKGGDDPYHERYVENLQQVYTEWQRRMDEAAMLERHIMQAQARAMSADERELNKASLSCDSYSNLGLPPVRAHFRSCIDSQLLKQHNLLTPSDYIVQEPLPVPAPQETECCECWPQHRPKIPDYARDTLASRQHSRQNTKLEGEVPLAWMPGESMEFPTFVSDIDIREETEEKEDKSSKVQPEFPQRSGWKEFTSEDQREADRRVLDMLQAKVNFLRNPRHVPPSAAPGGRSLIKASKRTPKEIGIQKEADPLPTDCAVFVPSPPVVAFKNCNVGEVYEMTLELKNMSTVMRQCRVLPPTSNIFSVGLGQFPSESGLVAPGMSCKYDIRFAPDSFKDYDDQITVLTQATEPLVIPLLARREPPMLTLPEEIDLGSCLVGGLQATQLLVKNEGGTGRFCLMSRNKWPTTSIRTVIPNITKITIKQPPFEIHPATFELGKGQSTVLEVLFNPQAEKTYVQEMTIACDNCHASHFKIKGEGEVARVGLASVERGLSEPKLNEMNDVSAKNLLKFDDLNPFTYTERTVKVCNFTKVELPFQWMVYKPIMPKDTQACLPSSQPAEHSEEERVPDLDSVFSVFPTNGILQPAEIADFKFTFAPPAEGNFHSVVHMMLQHVPPRKESVNSVDGQSRPGSTEGVAGNTEEESNNILSGGGVLPFRDITGLEVEVKGECIPLNVVLHPYAMFVSAPSLVGSTIKRLFTMANHSYSAITFQWEPYTDSYLLEVEPPFGELDPGMAMDLEVSITGIEPGKISHTLLCYVMNMAEPLHLHVDAHFKGPELRIEEPSINFGLVRVGKSEQKKMTIVNASQIVVKFNIVDSPTGEECEDSMAASDLSFSEMSGELKPLERRTVTLTLAPTCVRSVKRVVQVEYDGGETCHIGVYGEAQKPIICLLECDKFLPEVYLQVPVVFNAVLHNQTLLPTTFKWGKVEGSQKDDCVIEIQEIEGKIKSWEQKSVAIAFTPLKAMSYSEVRLPCKVGGQEEELFLNVSCDVRTLAVSYKTSTDSHLISDELLLNFGDENALGETVKRYVHICNQTAICAPFKVSVEHFTATLPAPPEGGDTQTARSQRRNLLNRTPNIADPLSKTPLKAKEDYNKLVLHEKKGAAFLVLPATGMLQPFEEQAVEVMAHSDMWGSYHDNLIFKVGDLDDVKIPMDMKVLGCPLSFQLTAGQPEQKPVVRFGTHVSGVSPINRKLKINNSSPKDVRVDWQVFKQENNPDKLINFITCFGRAFPPRDKFGNEIIPEKKKEPALSPPNMDVILNSPDTSVLSASLLSRGQNDSMLSSHPSEEDRPKIVSCYVRPHDGVVVPKPYTIKPAQMVIPAQSSSLVDLTFSPLPTSEVAEEMDCFGYALGFMSLDNEDANKTKVNRQEAYEADVLRLDFTAHLKPALLTVEETDDEGMCYRSAMSDIIKGNKVTSESLRVCSTMLSNNTLTPLTFRLKVEEPFLLVDLDPSSNAEGLTRGLSTSFCSLNPRHNFMVKVAFKVSPSILHNNSFPERKEESEDETVERKLEFKDELLIQFDNGAQQTVPLFATLAVPQMELSTDELDFGTCLVGQTRIKELIISNRTASHSHWSILVERKCDNCSHDTFCIEPSQGMLEAHITHVSNSKSIIKVYFTAKHSESYDCTFLVKGMLGEDSRRIHVYGCGSYDGKHEAILNV</sequence>
<dbReference type="RefSeq" id="XP_012940303.1">
    <property type="nucleotide sequence ID" value="XM_013084849.2"/>
</dbReference>
<dbReference type="Proteomes" id="UP000694888">
    <property type="component" value="Unplaced"/>
</dbReference>
<dbReference type="Pfam" id="PF23277">
    <property type="entry name" value="Ig_Dlec1_1"/>
    <property type="match status" value="1"/>
</dbReference>
<evidence type="ECO:0000313" key="10">
    <source>
        <dbReference type="Proteomes" id="UP000694888"/>
    </source>
</evidence>
<evidence type="ECO:0000256" key="5">
    <source>
        <dbReference type="ARBA" id="ARBA00023273"/>
    </source>
</evidence>
<comment type="subcellular location">
    <subcellularLocation>
        <location evidence="1">Cell projection</location>
        <location evidence="1">Cilium</location>
    </subcellularLocation>
    <subcellularLocation>
        <location evidence="2">Cytoplasm</location>
    </subcellularLocation>
</comment>
<dbReference type="Pfam" id="PF22544">
    <property type="entry name" value="HYDIN_VesB_CFA65-like_Ig"/>
    <property type="match status" value="1"/>
</dbReference>
<keyword evidence="5" id="KW-0966">Cell projection</keyword>
<dbReference type="InterPro" id="IPR053879">
    <property type="entry name" value="HYDIN_VesB_CFA65-like_Ig"/>
</dbReference>
<keyword evidence="6" id="KW-0175">Coiled coil</keyword>
<evidence type="ECO:0000256" key="1">
    <source>
        <dbReference type="ARBA" id="ARBA00004138"/>
    </source>
</evidence>
<feature type="region of interest" description="Disordered" evidence="7">
    <location>
        <begin position="1"/>
        <end position="30"/>
    </location>
</feature>
<feature type="coiled-coil region" evidence="6">
    <location>
        <begin position="74"/>
        <end position="111"/>
    </location>
</feature>
<evidence type="ECO:0000256" key="7">
    <source>
        <dbReference type="SAM" id="MobiDB-lite"/>
    </source>
</evidence>
<evidence type="ECO:0000256" key="2">
    <source>
        <dbReference type="ARBA" id="ARBA00004496"/>
    </source>
</evidence>
<evidence type="ECO:0000256" key="6">
    <source>
        <dbReference type="SAM" id="Coils"/>
    </source>
</evidence>
<dbReference type="InterPro" id="IPR059041">
    <property type="entry name" value="Ig_DLEC1_1"/>
</dbReference>
<gene>
    <name evidence="11" type="primary">LOC101859872</name>
</gene>
<feature type="domain" description="Deleted in lung and esophageal cancer protein 1 Ig-like" evidence="9">
    <location>
        <begin position="324"/>
        <end position="420"/>
    </location>
</feature>
<reference evidence="11" key="1">
    <citation type="submission" date="2025-08" db="UniProtKB">
        <authorList>
            <consortium name="RefSeq"/>
        </authorList>
    </citation>
    <scope>IDENTIFICATION</scope>
</reference>
<accession>A0ABM1A3W2</accession>
<name>A0ABM1A3W2_APLCA</name>
<evidence type="ECO:0000259" key="8">
    <source>
        <dbReference type="Pfam" id="PF22544"/>
    </source>
</evidence>
<feature type="compositionally biased region" description="Polar residues" evidence="7">
    <location>
        <begin position="1"/>
        <end position="10"/>
    </location>
</feature>
<feature type="compositionally biased region" description="Polar residues" evidence="7">
    <location>
        <begin position="682"/>
        <end position="692"/>
    </location>
</feature>
<keyword evidence="4" id="KW-0969">Cilium</keyword>
<evidence type="ECO:0000313" key="11">
    <source>
        <dbReference type="RefSeq" id="XP_012940303.1"/>
    </source>
</evidence>
<feature type="domain" description="HYDIN/VesB/CFA65-like Ig-like" evidence="8">
    <location>
        <begin position="837"/>
        <end position="943"/>
    </location>
</feature>
<organism evidence="10 11">
    <name type="scientific">Aplysia californica</name>
    <name type="common">California sea hare</name>
    <dbReference type="NCBI Taxonomy" id="6500"/>
    <lineage>
        <taxon>Eukaryota</taxon>
        <taxon>Metazoa</taxon>
        <taxon>Spiralia</taxon>
        <taxon>Lophotrochozoa</taxon>
        <taxon>Mollusca</taxon>
        <taxon>Gastropoda</taxon>
        <taxon>Heterobranchia</taxon>
        <taxon>Euthyneura</taxon>
        <taxon>Tectipleura</taxon>
        <taxon>Aplysiida</taxon>
        <taxon>Aplysioidea</taxon>
        <taxon>Aplysiidae</taxon>
        <taxon>Aplysia</taxon>
    </lineage>
</organism>